<dbReference type="GO" id="GO:0016491">
    <property type="term" value="F:oxidoreductase activity"/>
    <property type="evidence" value="ECO:0007669"/>
    <property type="project" value="UniProtKB-KW"/>
</dbReference>
<dbReference type="eggNOG" id="COG0673">
    <property type="taxonomic scope" value="Bacteria"/>
</dbReference>
<keyword evidence="2" id="KW-0732">Signal</keyword>
<dbReference type="InterPro" id="IPR036291">
    <property type="entry name" value="NAD(P)-bd_dom_sf"/>
</dbReference>
<dbReference type="PATRIC" id="fig|1129794.4.peg.3869"/>
<dbReference type="STRING" id="1129794.C427_3884"/>
<dbReference type="AlphaFoldDB" id="K7AGL9"/>
<dbReference type="Proteomes" id="UP000011864">
    <property type="component" value="Chromosome"/>
</dbReference>
<evidence type="ECO:0000259" key="4">
    <source>
        <dbReference type="Pfam" id="PF01408"/>
    </source>
</evidence>
<dbReference type="SUPFAM" id="SSF55347">
    <property type="entry name" value="Glyceraldehyde-3-phosphate dehydrogenase-like, C-terminal domain"/>
    <property type="match status" value="1"/>
</dbReference>
<dbReference type="PANTHER" id="PTHR22604">
    <property type="entry name" value="OXIDOREDUCTASES"/>
    <property type="match status" value="1"/>
</dbReference>
<dbReference type="RefSeq" id="WP_007642221.1">
    <property type="nucleotide sequence ID" value="NC_020514.1"/>
</dbReference>
<keyword evidence="7" id="KW-1185">Reference proteome</keyword>
<dbReference type="HOGENOM" id="CLU_023194_7_2_6"/>
<reference evidence="6 7" key="1">
    <citation type="journal article" date="2013" name="Genome Announc.">
        <title>Complete Genome Sequence of Glaciecola psychrophila Strain 170T.</title>
        <authorList>
            <person name="Yin J."/>
            <person name="Chen J."/>
            <person name="Liu G."/>
            <person name="Yu Y."/>
            <person name="Song L."/>
            <person name="Wang X."/>
            <person name="Qu X."/>
        </authorList>
    </citation>
    <scope>NUCLEOTIDE SEQUENCE [LARGE SCALE GENOMIC DNA]</scope>
    <source>
        <strain evidence="6 7">170</strain>
    </source>
</reference>
<proteinExistence type="inferred from homology"/>
<dbReference type="SUPFAM" id="SSF51735">
    <property type="entry name" value="NAD(P)-binding Rossmann-fold domains"/>
    <property type="match status" value="1"/>
</dbReference>
<dbReference type="Pfam" id="PF22725">
    <property type="entry name" value="GFO_IDH_MocA_C3"/>
    <property type="match status" value="1"/>
</dbReference>
<dbReference type="InterPro" id="IPR050984">
    <property type="entry name" value="Gfo/Idh/MocA_domain"/>
</dbReference>
<dbReference type="OrthoDB" id="9774191at2"/>
<feature type="domain" description="Gfo/Idh/MocA-like oxidoreductase N-terminal" evidence="4">
    <location>
        <begin position="4"/>
        <end position="120"/>
    </location>
</feature>
<dbReference type="PANTHER" id="PTHR22604:SF105">
    <property type="entry name" value="TRANS-1,2-DIHYDROBENZENE-1,2-DIOL DEHYDROGENASE"/>
    <property type="match status" value="1"/>
</dbReference>
<dbReference type="EMBL" id="CP003837">
    <property type="protein sequence ID" value="AGH45989.1"/>
    <property type="molecule type" value="Genomic_DNA"/>
</dbReference>
<evidence type="ECO:0000256" key="3">
    <source>
        <dbReference type="ARBA" id="ARBA00023002"/>
    </source>
</evidence>
<keyword evidence="3" id="KW-0560">Oxidoreductase</keyword>
<evidence type="ECO:0000256" key="2">
    <source>
        <dbReference type="ARBA" id="ARBA00022729"/>
    </source>
</evidence>
<evidence type="ECO:0000313" key="6">
    <source>
        <dbReference type="EMBL" id="AGH45989.1"/>
    </source>
</evidence>
<evidence type="ECO:0000259" key="5">
    <source>
        <dbReference type="Pfam" id="PF22725"/>
    </source>
</evidence>
<dbReference type="InterPro" id="IPR000683">
    <property type="entry name" value="Gfo/Idh/MocA-like_OxRdtase_N"/>
</dbReference>
<comment type="similarity">
    <text evidence="1">Belongs to the Gfo/Idh/MocA family.</text>
</comment>
<sequence length="331" mass="37113">MQSFNWGVIGPGNIANTFAKAIASSKKGKILAVASRSEERAINFANTYQIEKIYADYVQMLADPEIDIIYIATPHNFHYQQAKMCLEAGKHVLVEKPCTVNAKQMQLLADLAQSKNLLLQEALWSRFMPCLSQLRQLLNEGIIGDIQYIQSEIGFAFQKQENSRLLKAELAGGSLLDLGIYSITVSQFLLQEHPDKVQAMGQLTDLNVDGHVFANMYYASGRYAQFTCSMLSQTSNTMRIVGTEGYVNLPACFWDTDSAAIYRDDRLIQSIDIPHPINGFEYQIEESMKCIEQNMQCSDVMSHRDSIGVLNVMDNIRKQIGVNFPGTIEAL</sequence>
<evidence type="ECO:0000256" key="1">
    <source>
        <dbReference type="ARBA" id="ARBA00010928"/>
    </source>
</evidence>
<dbReference type="Gene3D" id="3.40.50.720">
    <property type="entry name" value="NAD(P)-binding Rossmann-like Domain"/>
    <property type="match status" value="1"/>
</dbReference>
<evidence type="ECO:0000313" key="7">
    <source>
        <dbReference type="Proteomes" id="UP000011864"/>
    </source>
</evidence>
<dbReference type="Gene3D" id="3.30.360.10">
    <property type="entry name" value="Dihydrodipicolinate Reductase, domain 2"/>
    <property type="match status" value="1"/>
</dbReference>
<organism evidence="6 7">
    <name type="scientific">Paraglaciecola psychrophila 170</name>
    <dbReference type="NCBI Taxonomy" id="1129794"/>
    <lineage>
        <taxon>Bacteria</taxon>
        <taxon>Pseudomonadati</taxon>
        <taxon>Pseudomonadota</taxon>
        <taxon>Gammaproteobacteria</taxon>
        <taxon>Alteromonadales</taxon>
        <taxon>Alteromonadaceae</taxon>
        <taxon>Paraglaciecola</taxon>
    </lineage>
</organism>
<dbReference type="InterPro" id="IPR055170">
    <property type="entry name" value="GFO_IDH_MocA-like_dom"/>
</dbReference>
<feature type="domain" description="GFO/IDH/MocA-like oxidoreductase" evidence="5">
    <location>
        <begin position="133"/>
        <end position="247"/>
    </location>
</feature>
<dbReference type="Pfam" id="PF01408">
    <property type="entry name" value="GFO_IDH_MocA"/>
    <property type="match status" value="1"/>
</dbReference>
<accession>K7AGL9</accession>
<protein>
    <submittedName>
        <fullName evidence="6">Oxidoreductase domain-containing protein</fullName>
    </submittedName>
</protein>
<name>K7AGL9_9ALTE</name>
<dbReference type="KEGG" id="gps:C427_3884"/>
<gene>
    <name evidence="6" type="ORF">C427_3884</name>
</gene>
<dbReference type="GO" id="GO:0000166">
    <property type="term" value="F:nucleotide binding"/>
    <property type="evidence" value="ECO:0007669"/>
    <property type="project" value="InterPro"/>
</dbReference>